<feature type="domain" description="ABC transmembrane type-1" evidence="11">
    <location>
        <begin position="24"/>
        <end position="301"/>
    </location>
</feature>
<dbReference type="EMBL" id="LAZR01000709">
    <property type="protein sequence ID" value="KKN59975.1"/>
    <property type="molecule type" value="Genomic_DNA"/>
</dbReference>
<evidence type="ECO:0000256" key="5">
    <source>
        <dbReference type="ARBA" id="ARBA00022741"/>
    </source>
</evidence>
<dbReference type="GO" id="GO:0140359">
    <property type="term" value="F:ABC-type transporter activity"/>
    <property type="evidence" value="ECO:0007669"/>
    <property type="project" value="InterPro"/>
</dbReference>
<feature type="transmembrane region" description="Helical" evidence="9">
    <location>
        <begin position="59"/>
        <end position="80"/>
    </location>
</feature>
<keyword evidence="5" id="KW-0547">Nucleotide-binding</keyword>
<dbReference type="GO" id="GO:0030256">
    <property type="term" value="C:type I protein secretion system complex"/>
    <property type="evidence" value="ECO:0007669"/>
    <property type="project" value="InterPro"/>
</dbReference>
<dbReference type="GO" id="GO:0034040">
    <property type="term" value="F:ATPase-coupled lipid transmembrane transporter activity"/>
    <property type="evidence" value="ECO:0007669"/>
    <property type="project" value="TreeGrafter"/>
</dbReference>
<dbReference type="SUPFAM" id="SSF52540">
    <property type="entry name" value="P-loop containing nucleoside triphosphate hydrolases"/>
    <property type="match status" value="1"/>
</dbReference>
<dbReference type="InterPro" id="IPR017871">
    <property type="entry name" value="ABC_transporter-like_CS"/>
</dbReference>
<dbReference type="FunFam" id="1.20.1560.10:FF:000109">
    <property type="entry name" value="Alkaline protease secretion ATP-binding protein aprD"/>
    <property type="match status" value="1"/>
</dbReference>
<dbReference type="GO" id="GO:0005524">
    <property type="term" value="F:ATP binding"/>
    <property type="evidence" value="ECO:0007669"/>
    <property type="project" value="UniProtKB-KW"/>
</dbReference>
<dbReference type="PROSITE" id="PS50929">
    <property type="entry name" value="ABC_TM1F"/>
    <property type="match status" value="1"/>
</dbReference>
<evidence type="ECO:0000313" key="12">
    <source>
        <dbReference type="EMBL" id="KKN59975.1"/>
    </source>
</evidence>
<dbReference type="InterPro" id="IPR027417">
    <property type="entry name" value="P-loop_NTPase"/>
</dbReference>
<keyword evidence="4 9" id="KW-0812">Transmembrane</keyword>
<dbReference type="PANTHER" id="PTHR24221:SF248">
    <property type="entry name" value="ABC TRANSPORTER TRANSMEMBRANE REGION"/>
    <property type="match status" value="1"/>
</dbReference>
<dbReference type="Gene3D" id="1.20.1560.10">
    <property type="entry name" value="ABC transporter type 1, transmembrane domain"/>
    <property type="match status" value="1"/>
</dbReference>
<evidence type="ECO:0000256" key="7">
    <source>
        <dbReference type="ARBA" id="ARBA00022989"/>
    </source>
</evidence>
<keyword evidence="2" id="KW-0813">Transport</keyword>
<dbReference type="Gene3D" id="3.40.50.300">
    <property type="entry name" value="P-loop containing nucleotide triphosphate hydrolases"/>
    <property type="match status" value="1"/>
</dbReference>
<dbReference type="SUPFAM" id="SSF90123">
    <property type="entry name" value="ABC transporter transmembrane region"/>
    <property type="match status" value="1"/>
</dbReference>
<comment type="caution">
    <text evidence="12">The sequence shown here is derived from an EMBL/GenBank/DDBJ whole genome shotgun (WGS) entry which is preliminary data.</text>
</comment>
<keyword evidence="3" id="KW-1003">Cell membrane</keyword>
<dbReference type="PROSITE" id="PS00211">
    <property type="entry name" value="ABC_TRANSPORTER_1"/>
    <property type="match status" value="1"/>
</dbReference>
<dbReference type="FunFam" id="3.40.50.300:FF:001444">
    <property type="entry name" value="ABC transporter ATP-binding protein"/>
    <property type="match status" value="1"/>
</dbReference>
<comment type="subcellular location">
    <subcellularLocation>
        <location evidence="1">Cell membrane</location>
        <topology evidence="1">Multi-pass membrane protein</topology>
    </subcellularLocation>
</comment>
<evidence type="ECO:0000259" key="11">
    <source>
        <dbReference type="PROSITE" id="PS50929"/>
    </source>
</evidence>
<evidence type="ECO:0000256" key="6">
    <source>
        <dbReference type="ARBA" id="ARBA00022840"/>
    </source>
</evidence>
<evidence type="ECO:0000256" key="2">
    <source>
        <dbReference type="ARBA" id="ARBA00022448"/>
    </source>
</evidence>
<evidence type="ECO:0000256" key="9">
    <source>
        <dbReference type="SAM" id="Phobius"/>
    </source>
</evidence>
<evidence type="ECO:0000259" key="10">
    <source>
        <dbReference type="PROSITE" id="PS50893"/>
    </source>
</evidence>
<dbReference type="AlphaFoldDB" id="A0A0F9RU38"/>
<evidence type="ECO:0000256" key="4">
    <source>
        <dbReference type="ARBA" id="ARBA00022692"/>
    </source>
</evidence>
<dbReference type="InterPro" id="IPR039421">
    <property type="entry name" value="Type_1_exporter"/>
</dbReference>
<keyword evidence="6" id="KW-0067">ATP-binding</keyword>
<dbReference type="InterPro" id="IPR036640">
    <property type="entry name" value="ABC1_TM_sf"/>
</dbReference>
<dbReference type="InterPro" id="IPR010128">
    <property type="entry name" value="ATPase_T1SS_PrtD-like"/>
</dbReference>
<sequence>MKSKLKTAKNEISEALLAFKSVFITVGIFSAILNILMLTPSLYMLQVYDRVLSSRNESTLLMLTIMVVLAYVILGGLEFVRSFVLIRVSAKLDMTLNQRVYTAAFEQSLKKTGVNAGQFLQDLTSIRQFISGNALFAFFDAPWFPIYIVIIFMFDTSLGLFALFGSLLLIGLAIANERISKKPLSEANTAAVAANNLATNNLRNAEVIEAMGMLQNLMSRWYKLQCQFLLLQGEASEKAGIIASISRFSRLCLQSLVLGLGGLLVLEDKITPGMMIVASILMGRALSPVDQLMSVWKTWSGAKSAYFRINELLAANPPRDVNMALPKPKGIVSVEGITVIPPGSKTPNLRSVSFAIAPGDVLGIIGPSGAGKSTLARTLVGIWPTVSGHVRLDAADIFQWNKQELGPSIGYLPQTIELFAGTVSENIARFGEIDANKVILAAQQSGVHEMILRLSDGYDTLLGDDGAGLSGGQKQRLGMARAIYDDPALLVLDEPNSNLDETGEQALITTIKKMQQQGKTIVMITHRSNALAVTNKLLLLVEGTAQMFGPTKDVMTAIANKQKVQSVKSQATSAA</sequence>
<dbReference type="InterPro" id="IPR011527">
    <property type="entry name" value="ABC1_TM_dom"/>
</dbReference>
<feature type="domain" description="ABC transporter" evidence="10">
    <location>
        <begin position="332"/>
        <end position="567"/>
    </location>
</feature>
<keyword evidence="8 9" id="KW-0472">Membrane</keyword>
<protein>
    <recommendedName>
        <fullName evidence="13">Type I secretion system permease/ATPase</fullName>
    </recommendedName>
</protein>
<dbReference type="SMART" id="SM00382">
    <property type="entry name" value="AAA"/>
    <property type="match status" value="1"/>
</dbReference>
<evidence type="ECO:0008006" key="13">
    <source>
        <dbReference type="Google" id="ProtNLM"/>
    </source>
</evidence>
<dbReference type="PANTHER" id="PTHR24221">
    <property type="entry name" value="ATP-BINDING CASSETTE SUB-FAMILY B"/>
    <property type="match status" value="1"/>
</dbReference>
<evidence type="ECO:0000256" key="1">
    <source>
        <dbReference type="ARBA" id="ARBA00004651"/>
    </source>
</evidence>
<dbReference type="NCBIfam" id="TIGR01842">
    <property type="entry name" value="type_I_sec_PrtD"/>
    <property type="match status" value="1"/>
</dbReference>
<dbReference type="InterPro" id="IPR047957">
    <property type="entry name" value="ABC_AprD-like_6TM"/>
</dbReference>
<accession>A0A0F9RU38</accession>
<dbReference type="GO" id="GO:0030253">
    <property type="term" value="P:protein secretion by the type I secretion system"/>
    <property type="evidence" value="ECO:0007669"/>
    <property type="project" value="InterPro"/>
</dbReference>
<evidence type="ECO:0000256" key="3">
    <source>
        <dbReference type="ARBA" id="ARBA00022475"/>
    </source>
</evidence>
<name>A0A0F9RU38_9ZZZZ</name>
<dbReference type="Pfam" id="PF00005">
    <property type="entry name" value="ABC_tran"/>
    <property type="match status" value="1"/>
</dbReference>
<proteinExistence type="predicted"/>
<dbReference type="PROSITE" id="PS50893">
    <property type="entry name" value="ABC_TRANSPORTER_2"/>
    <property type="match status" value="1"/>
</dbReference>
<organism evidence="12">
    <name type="scientific">marine sediment metagenome</name>
    <dbReference type="NCBI Taxonomy" id="412755"/>
    <lineage>
        <taxon>unclassified sequences</taxon>
        <taxon>metagenomes</taxon>
        <taxon>ecological metagenomes</taxon>
    </lineage>
</organism>
<gene>
    <name evidence="12" type="ORF">LCGC14_0536590</name>
</gene>
<feature type="transmembrane region" description="Helical" evidence="9">
    <location>
        <begin position="134"/>
        <end position="152"/>
    </location>
</feature>
<dbReference type="GO" id="GO:0016887">
    <property type="term" value="F:ATP hydrolysis activity"/>
    <property type="evidence" value="ECO:0007669"/>
    <property type="project" value="InterPro"/>
</dbReference>
<feature type="transmembrane region" description="Helical" evidence="9">
    <location>
        <begin position="158"/>
        <end position="175"/>
    </location>
</feature>
<dbReference type="GO" id="GO:0005886">
    <property type="term" value="C:plasma membrane"/>
    <property type="evidence" value="ECO:0007669"/>
    <property type="project" value="UniProtKB-SubCell"/>
</dbReference>
<dbReference type="CDD" id="cd18586">
    <property type="entry name" value="ABC_6TM_PrtD_like"/>
    <property type="match status" value="1"/>
</dbReference>
<dbReference type="Pfam" id="PF00664">
    <property type="entry name" value="ABC_membrane"/>
    <property type="match status" value="1"/>
</dbReference>
<feature type="transmembrane region" description="Helical" evidence="9">
    <location>
        <begin position="21"/>
        <end position="39"/>
    </location>
</feature>
<dbReference type="InterPro" id="IPR003439">
    <property type="entry name" value="ABC_transporter-like_ATP-bd"/>
</dbReference>
<evidence type="ECO:0000256" key="8">
    <source>
        <dbReference type="ARBA" id="ARBA00023136"/>
    </source>
</evidence>
<keyword evidence="7 9" id="KW-1133">Transmembrane helix</keyword>
<dbReference type="InterPro" id="IPR003593">
    <property type="entry name" value="AAA+_ATPase"/>
</dbReference>
<reference evidence="12" key="1">
    <citation type="journal article" date="2015" name="Nature">
        <title>Complex archaea that bridge the gap between prokaryotes and eukaryotes.</title>
        <authorList>
            <person name="Spang A."/>
            <person name="Saw J.H."/>
            <person name="Jorgensen S.L."/>
            <person name="Zaremba-Niedzwiedzka K."/>
            <person name="Martijn J."/>
            <person name="Lind A.E."/>
            <person name="van Eijk R."/>
            <person name="Schleper C."/>
            <person name="Guy L."/>
            <person name="Ettema T.J."/>
        </authorList>
    </citation>
    <scope>NUCLEOTIDE SEQUENCE</scope>
</reference>